<feature type="region of interest" description="Disordered" evidence="1">
    <location>
        <begin position="1"/>
        <end position="28"/>
    </location>
</feature>
<protein>
    <submittedName>
        <fullName evidence="2">Uncharacterized protein</fullName>
    </submittedName>
</protein>
<gene>
    <name evidence="2" type="ORF">AA106555_0746</name>
</gene>
<comment type="caution">
    <text evidence="2">The sequence shown here is derived from an EMBL/GenBank/DDBJ whole genome shotgun (WGS) entry which is preliminary data.</text>
</comment>
<evidence type="ECO:0000313" key="3">
    <source>
        <dbReference type="Proteomes" id="UP001062632"/>
    </source>
</evidence>
<evidence type="ECO:0000313" key="2">
    <source>
        <dbReference type="EMBL" id="GBR51957.1"/>
    </source>
</evidence>
<organism evidence="2 3">
    <name type="scientific">Neokomagataea thailandica NBRC 106555</name>
    <dbReference type="NCBI Taxonomy" id="1223520"/>
    <lineage>
        <taxon>Bacteria</taxon>
        <taxon>Pseudomonadati</taxon>
        <taxon>Pseudomonadota</taxon>
        <taxon>Alphaproteobacteria</taxon>
        <taxon>Acetobacterales</taxon>
        <taxon>Acetobacteraceae</taxon>
        <taxon>Neokomagataea</taxon>
    </lineage>
</organism>
<accession>A0ABQ0QP07</accession>
<name>A0ABQ0QP07_9PROT</name>
<sequence length="82" mass="8905">MQDALHSPAYRPDGSTSLPPSRVSGGSWPMRLHWARSSGKRTAIFSARHPDSAAYRIACGDLAAAPDWEAIKMMPPSKLSLK</sequence>
<proteinExistence type="predicted"/>
<dbReference type="Proteomes" id="UP001062632">
    <property type="component" value="Unassembled WGS sequence"/>
</dbReference>
<evidence type="ECO:0000256" key="1">
    <source>
        <dbReference type="SAM" id="MobiDB-lite"/>
    </source>
</evidence>
<dbReference type="EMBL" id="BAQC01000018">
    <property type="protein sequence ID" value="GBR51957.1"/>
    <property type="molecule type" value="Genomic_DNA"/>
</dbReference>
<keyword evidence="3" id="KW-1185">Reference proteome</keyword>
<reference evidence="2 3" key="1">
    <citation type="submission" date="2013-04" db="EMBL/GenBank/DDBJ databases">
        <title>The genome sequencing project of 58 acetic acid bacteria.</title>
        <authorList>
            <person name="Okamoto-Kainuma A."/>
            <person name="Ishikawa M."/>
            <person name="Umino S."/>
            <person name="Koizumi Y."/>
            <person name="Shiwa Y."/>
            <person name="Yoshikawa H."/>
            <person name="Matsutani M."/>
            <person name="Matsushita K."/>
        </authorList>
    </citation>
    <scope>NUCLEOTIDE SEQUENCE [LARGE SCALE GENOMIC DNA]</scope>
    <source>
        <strain evidence="2 3">NBRC 106555</strain>
    </source>
</reference>